<dbReference type="InterPro" id="IPR029058">
    <property type="entry name" value="AB_hydrolase_fold"/>
</dbReference>
<keyword evidence="4" id="KW-1185">Reference proteome</keyword>
<sequence>MFTEKTTLQDIYDTQEFAGFARRLFPLDLNLSPKMTLAEVTKALPWYNSYALPSRTVSIMNELRGHVRAGQTIFYEIYSPEEQAKDPSKKRTGLVFFQGNPNQRVAIVNAGGAFQFVGALQDSFPHCQYLARQGYNAFALIYRPGAKTGQEDLARAIAFLHEHEKELEIDMTDYSLWGGSAGARLAAWLGNKGTEPFGEFAYPKAGAIVMQYTGFNQVTGQEPSTMAVVGTADWIADYQVMQARIAAICKNGTPAICNVYQHLNHGFGLGEGTVAEGWIDKAIHFWKENMR</sequence>
<dbReference type="eggNOG" id="COG0657">
    <property type="taxonomic scope" value="Bacteria"/>
</dbReference>
<dbReference type="PANTHER" id="PTHR48081:SF6">
    <property type="entry name" value="PEPTIDASE S9 PROLYL OLIGOPEPTIDASE CATALYTIC DOMAIN-CONTAINING PROTEIN"/>
    <property type="match status" value="1"/>
</dbReference>
<feature type="domain" description="BD-FAE-like" evidence="2">
    <location>
        <begin position="105"/>
        <end position="194"/>
    </location>
</feature>
<organism evidence="3 4">
    <name type="scientific">Streptococcus criceti HS-6</name>
    <dbReference type="NCBI Taxonomy" id="873449"/>
    <lineage>
        <taxon>Bacteria</taxon>
        <taxon>Bacillati</taxon>
        <taxon>Bacillota</taxon>
        <taxon>Bacilli</taxon>
        <taxon>Lactobacillales</taxon>
        <taxon>Streptococcaceae</taxon>
        <taxon>Streptococcus</taxon>
    </lineage>
</organism>
<dbReference type="AlphaFoldDB" id="G5JPC1"/>
<dbReference type="EMBL" id="AEUV02000002">
    <property type="protein sequence ID" value="EHI74062.1"/>
    <property type="molecule type" value="Genomic_DNA"/>
</dbReference>
<proteinExistence type="predicted"/>
<dbReference type="OrthoDB" id="9794725at2"/>
<reference evidence="3" key="1">
    <citation type="submission" date="2011-07" db="EMBL/GenBank/DDBJ databases">
        <authorList>
            <person name="Stanhope M.J."/>
            <person name="Durkin A.S."/>
            <person name="Hostetler J."/>
            <person name="Kim M."/>
            <person name="Radune D."/>
            <person name="Singh I."/>
            <person name="Town C.D."/>
        </authorList>
    </citation>
    <scope>NUCLEOTIDE SEQUENCE [LARGE SCALE GENOMIC DNA]</scope>
    <source>
        <strain evidence="3">HS-6</strain>
    </source>
</reference>
<accession>G5JPC1</accession>
<dbReference type="Gene3D" id="3.40.50.1820">
    <property type="entry name" value="alpha/beta hydrolase"/>
    <property type="match status" value="1"/>
</dbReference>
<name>G5JPC1_STRCG</name>
<gene>
    <name evidence="3" type="ORF">STRCR_1573</name>
</gene>
<dbReference type="Pfam" id="PF20434">
    <property type="entry name" value="BD-FAE"/>
    <property type="match status" value="1"/>
</dbReference>
<dbReference type="SUPFAM" id="SSF53474">
    <property type="entry name" value="alpha/beta-Hydrolases"/>
    <property type="match status" value="1"/>
</dbReference>
<dbReference type="GO" id="GO:0016787">
    <property type="term" value="F:hydrolase activity"/>
    <property type="evidence" value="ECO:0007669"/>
    <property type="project" value="UniProtKB-KW"/>
</dbReference>
<protein>
    <recommendedName>
        <fullName evidence="2">BD-FAE-like domain-containing protein</fullName>
    </recommendedName>
</protein>
<evidence type="ECO:0000259" key="2">
    <source>
        <dbReference type="Pfam" id="PF20434"/>
    </source>
</evidence>
<dbReference type="PANTHER" id="PTHR48081">
    <property type="entry name" value="AB HYDROLASE SUPERFAMILY PROTEIN C4A8.06C"/>
    <property type="match status" value="1"/>
</dbReference>
<dbReference type="Proteomes" id="UP000004322">
    <property type="component" value="Unassembled WGS sequence"/>
</dbReference>
<dbReference type="InterPro" id="IPR049492">
    <property type="entry name" value="BD-FAE-like_dom"/>
</dbReference>
<dbReference type="InterPro" id="IPR050300">
    <property type="entry name" value="GDXG_lipolytic_enzyme"/>
</dbReference>
<comment type="caution">
    <text evidence="3">The sequence shown here is derived from an EMBL/GenBank/DDBJ whole genome shotgun (WGS) entry which is preliminary data.</text>
</comment>
<keyword evidence="1" id="KW-0378">Hydrolase</keyword>
<dbReference type="STRING" id="873449.STRCR_1573"/>
<evidence type="ECO:0000313" key="3">
    <source>
        <dbReference type="EMBL" id="EHI74062.1"/>
    </source>
</evidence>
<evidence type="ECO:0000313" key="4">
    <source>
        <dbReference type="Proteomes" id="UP000004322"/>
    </source>
</evidence>
<evidence type="ECO:0000256" key="1">
    <source>
        <dbReference type="ARBA" id="ARBA00022801"/>
    </source>
</evidence>
<dbReference type="RefSeq" id="WP_004226817.1">
    <property type="nucleotide sequence ID" value="NZ_AEUV02000002.1"/>
</dbReference>